<evidence type="ECO:0000259" key="2">
    <source>
        <dbReference type="Pfam" id="PF26355"/>
    </source>
</evidence>
<evidence type="ECO:0000259" key="1">
    <source>
        <dbReference type="Pfam" id="PF00931"/>
    </source>
</evidence>
<dbReference type="Pfam" id="PF00931">
    <property type="entry name" value="NB-ARC"/>
    <property type="match status" value="1"/>
</dbReference>
<sequence length="457" mass="52583">MTITEVLQFVDRLVEKETGTHLDDLQKEVIQGIWQGKTYKEISENIANGYNENYIGDTSRKLFKILSKQVGEDVNKSNFCWTIERVINSPQFVVLFNGNINYCPYRDRADPQDTIASPETTNPTNKYQNVKYQDLTLAPKIRQFCDRTSELSTLSQELCDRPTALISVLGIAGIGKTTLVKRFVDLNLEKFDLIVWKSLKLCPSFNTIIAEILTGINPDSDRHENQLTQLFNLLRQQRCLIILDDLQEIFIPGQFAGQYQPKHNDYKTFFTMLTQMEHQSSVILLSQEQCPEMICLDEEFYPVKCLELQGLATPDILQNLGLSDRQSWGQLMELYEGHPVYLKEIARTIKKVFLGKVSDFLTEDNPIITEGMKSQFRELFHRLSPVEQQISLELSKAEISMSREQLKTALSLSSTELINGLYSLQRRYLVSPKATPTISFNLSPIFRAYLQIYDNNR</sequence>
<dbReference type="GO" id="GO:0043531">
    <property type="term" value="F:ADP binding"/>
    <property type="evidence" value="ECO:0007669"/>
    <property type="project" value="InterPro"/>
</dbReference>
<dbReference type="PRINTS" id="PR00364">
    <property type="entry name" value="DISEASERSIST"/>
</dbReference>
<dbReference type="InterPro" id="IPR002182">
    <property type="entry name" value="NB-ARC"/>
</dbReference>
<dbReference type="Pfam" id="PF26355">
    <property type="entry name" value="HTH_VMAP-M9"/>
    <property type="match status" value="1"/>
</dbReference>
<dbReference type="EMBL" id="CP159837">
    <property type="protein sequence ID" value="XCM35469.1"/>
    <property type="molecule type" value="Genomic_DNA"/>
</dbReference>
<dbReference type="AlphaFoldDB" id="A0AAU8J9P5"/>
<dbReference type="InterPro" id="IPR058651">
    <property type="entry name" value="HTH_VMAP-M9"/>
</dbReference>
<accession>A0AAU8J9P5</accession>
<dbReference type="Gene3D" id="3.40.50.300">
    <property type="entry name" value="P-loop containing nucleotide triphosphate hydrolases"/>
    <property type="match status" value="1"/>
</dbReference>
<protein>
    <submittedName>
        <fullName evidence="3">NB-ARC domain-containing protein</fullName>
    </submittedName>
</protein>
<feature type="domain" description="NB-ARC" evidence="1">
    <location>
        <begin position="152"/>
        <end position="247"/>
    </location>
</feature>
<dbReference type="InterPro" id="IPR027417">
    <property type="entry name" value="P-loop_NTPase"/>
</dbReference>
<organism evidence="3">
    <name type="scientific">Planktothricoides raciborskii GIHE-MW2</name>
    <dbReference type="NCBI Taxonomy" id="2792601"/>
    <lineage>
        <taxon>Bacteria</taxon>
        <taxon>Bacillati</taxon>
        <taxon>Cyanobacteriota</taxon>
        <taxon>Cyanophyceae</taxon>
        <taxon>Oscillatoriophycideae</taxon>
        <taxon>Oscillatoriales</taxon>
        <taxon>Oscillatoriaceae</taxon>
        <taxon>Planktothricoides</taxon>
    </lineage>
</organism>
<evidence type="ECO:0000313" key="3">
    <source>
        <dbReference type="EMBL" id="XCM35469.1"/>
    </source>
</evidence>
<feature type="domain" description="vWA-MoxR associated protein N-terminal HTH" evidence="2">
    <location>
        <begin position="1"/>
        <end position="85"/>
    </location>
</feature>
<dbReference type="RefSeq" id="WP_354634903.1">
    <property type="nucleotide sequence ID" value="NZ_CP159837.1"/>
</dbReference>
<reference evidence="3" key="1">
    <citation type="submission" date="2024-07" db="EMBL/GenBank/DDBJ databases">
        <authorList>
            <person name="Kim Y.J."/>
            <person name="Jeong J.Y."/>
        </authorList>
    </citation>
    <scope>NUCLEOTIDE SEQUENCE</scope>
    <source>
        <strain evidence="3">GIHE-MW2</strain>
    </source>
</reference>
<dbReference type="SUPFAM" id="SSF52540">
    <property type="entry name" value="P-loop containing nucleoside triphosphate hydrolases"/>
    <property type="match status" value="1"/>
</dbReference>
<gene>
    <name evidence="3" type="ORF">ABWT76_004153</name>
</gene>
<proteinExistence type="predicted"/>
<name>A0AAU8J9P5_9CYAN</name>